<dbReference type="GO" id="GO:0005102">
    <property type="term" value="F:signaling receptor binding"/>
    <property type="evidence" value="ECO:0000318"/>
    <property type="project" value="GO_Central"/>
</dbReference>
<dbReference type="SMART" id="SM00589">
    <property type="entry name" value="PRY"/>
    <property type="match status" value="1"/>
</dbReference>
<evidence type="ECO:0000256" key="4">
    <source>
        <dbReference type="ARBA" id="ARBA00022729"/>
    </source>
</evidence>
<sequence length="490" mass="55295">MTGTDMLCTLGRSLSVIVALLQVRGASPGSFTVQVPDKPLVAQLGADLMLPCHLSPAHSAEPLEVRWARKERNEEVHLYRHRTEKQGRAFEGRVSLFKDSLKQGNVSLLIRDLQVSDEGLYTCFVDSGSYYDRGEVEVKISMTGSAPLVSLEGHEGGGIRLSCHSEGWYPAPEVLWADETGAPVPKTRGIFTRSREGLYSVSTHLLLSGQGQAEVSCVLEFGGNGRQIQSRIHVSGAFFTPAQPWFISAVVLVVIFLISLTSLADGRWGDMERILLLSRQTLDKHCFCLCSCTGAEEGQWVSLDRRHTAWCPYMVKLNYTTVCVEIKEGGFQKADIIMDKETSHPKLRVSEDGKRVQYDESLNDVPNNERRYKYWSGVLGTQGFSNGKHYWEVNVGELDHWDLGVAYETVRKDLIGDIQPNHDYMSIWFVYNEYRALDTTRPRIQTKGTVHTVGVFLDYEGGKVSFYDVENKFHLYTFSKNFERTLYPFF</sequence>
<evidence type="ECO:0008006" key="14">
    <source>
        <dbReference type="Google" id="ProtNLM"/>
    </source>
</evidence>
<keyword evidence="4 9" id="KW-0732">Signal</keyword>
<dbReference type="InterPro" id="IPR007110">
    <property type="entry name" value="Ig-like_dom"/>
</dbReference>
<dbReference type="InterPro" id="IPR003877">
    <property type="entry name" value="SPRY_dom"/>
</dbReference>
<protein>
    <recommendedName>
        <fullName evidence="14">Butyrophilin subfamily 1 member A1-like</fullName>
    </recommendedName>
</protein>
<dbReference type="InterPro" id="IPR043136">
    <property type="entry name" value="B30.2/SPRY_sf"/>
</dbReference>
<dbReference type="eggNOG" id="ENOG502QSRZ">
    <property type="taxonomic scope" value="Eukaryota"/>
</dbReference>
<dbReference type="GeneTree" id="ENSGT01120000271914"/>
<dbReference type="SMART" id="SM00406">
    <property type="entry name" value="IGv"/>
    <property type="match status" value="1"/>
</dbReference>
<keyword evidence="7" id="KW-0393">Immunoglobulin domain</keyword>
<dbReference type="Proteomes" id="UP000018468">
    <property type="component" value="Linkage group LG1"/>
</dbReference>
<evidence type="ECO:0000256" key="1">
    <source>
        <dbReference type="ARBA" id="ARBA00004479"/>
    </source>
</evidence>
<dbReference type="Pfam" id="PF22705">
    <property type="entry name" value="C2-set_3"/>
    <property type="match status" value="1"/>
</dbReference>
<evidence type="ECO:0000256" key="9">
    <source>
        <dbReference type="SAM" id="SignalP"/>
    </source>
</evidence>
<dbReference type="PRINTS" id="PR01407">
    <property type="entry name" value="BUTYPHLNCDUF"/>
</dbReference>
<keyword evidence="5 8" id="KW-1133">Transmembrane helix</keyword>
<dbReference type="Pfam" id="PF00622">
    <property type="entry name" value="SPRY"/>
    <property type="match status" value="1"/>
</dbReference>
<dbReference type="InterPro" id="IPR003879">
    <property type="entry name" value="Butyrophylin_SPRY"/>
</dbReference>
<dbReference type="Gene3D" id="2.60.40.10">
    <property type="entry name" value="Immunoglobulins"/>
    <property type="match status" value="2"/>
</dbReference>
<dbReference type="Pfam" id="PF07686">
    <property type="entry name" value="V-set"/>
    <property type="match status" value="1"/>
</dbReference>
<dbReference type="Gene3D" id="2.60.120.920">
    <property type="match status" value="1"/>
</dbReference>
<dbReference type="GO" id="GO:0001817">
    <property type="term" value="P:regulation of cytokine production"/>
    <property type="evidence" value="ECO:0000318"/>
    <property type="project" value="GO_Central"/>
</dbReference>
<dbReference type="Bgee" id="ENSLOCG00000014296">
    <property type="expression patterns" value="Expressed in intestine and 5 other cell types or tissues"/>
</dbReference>
<dbReference type="HOGENOM" id="CLU_013137_22_2_1"/>
<dbReference type="STRING" id="7918.ENSLOCP00000017600"/>
<feature type="signal peptide" evidence="9">
    <location>
        <begin position="1"/>
        <end position="28"/>
    </location>
</feature>
<proteinExistence type="inferred from homology"/>
<dbReference type="GO" id="GO:0009897">
    <property type="term" value="C:external side of plasma membrane"/>
    <property type="evidence" value="ECO:0000318"/>
    <property type="project" value="GO_Central"/>
</dbReference>
<evidence type="ECO:0000313" key="13">
    <source>
        <dbReference type="Proteomes" id="UP000018468"/>
    </source>
</evidence>
<dbReference type="InterPro" id="IPR006574">
    <property type="entry name" value="PRY"/>
</dbReference>
<comment type="subcellular location">
    <subcellularLocation>
        <location evidence="1">Membrane</location>
        <topology evidence="1">Single-pass type I membrane protein</topology>
    </subcellularLocation>
</comment>
<evidence type="ECO:0000256" key="8">
    <source>
        <dbReference type="SAM" id="Phobius"/>
    </source>
</evidence>
<dbReference type="PROSITE" id="PS50188">
    <property type="entry name" value="B302_SPRY"/>
    <property type="match status" value="1"/>
</dbReference>
<keyword evidence="3 8" id="KW-0812">Transmembrane</keyword>
<dbReference type="OMA" id="WARKERN"/>
<dbReference type="InterPro" id="IPR013106">
    <property type="entry name" value="Ig_V-set"/>
</dbReference>
<evidence type="ECO:0000256" key="5">
    <source>
        <dbReference type="ARBA" id="ARBA00022989"/>
    </source>
</evidence>
<feature type="domain" description="B30.2/SPRY" evidence="10">
    <location>
        <begin position="316"/>
        <end position="490"/>
    </location>
</feature>
<organism evidence="12 13">
    <name type="scientific">Lepisosteus oculatus</name>
    <name type="common">Spotted gar</name>
    <dbReference type="NCBI Taxonomy" id="7918"/>
    <lineage>
        <taxon>Eukaryota</taxon>
        <taxon>Metazoa</taxon>
        <taxon>Chordata</taxon>
        <taxon>Craniata</taxon>
        <taxon>Vertebrata</taxon>
        <taxon>Euteleostomi</taxon>
        <taxon>Actinopterygii</taxon>
        <taxon>Neopterygii</taxon>
        <taxon>Holostei</taxon>
        <taxon>Semionotiformes</taxon>
        <taxon>Lepisosteidae</taxon>
        <taxon>Lepisosteus</taxon>
    </lineage>
</organism>
<evidence type="ECO:0000259" key="11">
    <source>
        <dbReference type="PROSITE" id="PS50835"/>
    </source>
</evidence>
<evidence type="ECO:0000256" key="3">
    <source>
        <dbReference type="ARBA" id="ARBA00022692"/>
    </source>
</evidence>
<reference evidence="13" key="1">
    <citation type="submission" date="2011-12" db="EMBL/GenBank/DDBJ databases">
        <title>The Draft Genome of Lepisosteus oculatus.</title>
        <authorList>
            <consortium name="The Broad Institute Genome Assembly &amp; Analysis Group"/>
            <consortium name="Computational R&amp;D Group"/>
            <consortium name="and Sequencing Platform"/>
            <person name="Di Palma F."/>
            <person name="Alfoldi J."/>
            <person name="Johnson J."/>
            <person name="Berlin A."/>
            <person name="Gnerre S."/>
            <person name="Jaffe D."/>
            <person name="MacCallum I."/>
            <person name="Young S."/>
            <person name="Walker B.J."/>
            <person name="Lander E.S."/>
            <person name="Lindblad-Toh K."/>
        </authorList>
    </citation>
    <scope>NUCLEOTIDE SEQUENCE [LARGE SCALE GENOMIC DNA]</scope>
</reference>
<dbReference type="InParanoid" id="W5NAE1"/>
<evidence type="ECO:0000256" key="6">
    <source>
        <dbReference type="ARBA" id="ARBA00023136"/>
    </source>
</evidence>
<dbReference type="InterPro" id="IPR003599">
    <property type="entry name" value="Ig_sub"/>
</dbReference>
<evidence type="ECO:0000259" key="10">
    <source>
        <dbReference type="PROSITE" id="PS50188"/>
    </source>
</evidence>
<dbReference type="AlphaFoldDB" id="W5NAE1"/>
<dbReference type="SMART" id="SM00449">
    <property type="entry name" value="SPRY"/>
    <property type="match status" value="1"/>
</dbReference>
<dbReference type="SUPFAM" id="SSF48726">
    <property type="entry name" value="Immunoglobulin"/>
    <property type="match status" value="2"/>
</dbReference>
<keyword evidence="13" id="KW-1185">Reference proteome</keyword>
<dbReference type="SMART" id="SM00409">
    <property type="entry name" value="IG"/>
    <property type="match status" value="1"/>
</dbReference>
<comment type="similarity">
    <text evidence="2">Belongs to the immunoglobulin superfamily. BTN/MOG family.</text>
</comment>
<name>W5NAE1_LEPOC</name>
<evidence type="ECO:0000256" key="2">
    <source>
        <dbReference type="ARBA" id="ARBA00007591"/>
    </source>
</evidence>
<dbReference type="SUPFAM" id="SSF49899">
    <property type="entry name" value="Concanavalin A-like lectins/glucanases"/>
    <property type="match status" value="1"/>
</dbReference>
<accession>W5NAE1</accession>
<dbReference type="Ensembl" id="ENSLOCT00000017632.1">
    <property type="protein sequence ID" value="ENSLOCP00000017600.1"/>
    <property type="gene ID" value="ENSLOCG00000014296.1"/>
</dbReference>
<dbReference type="PROSITE" id="PS50835">
    <property type="entry name" value="IG_LIKE"/>
    <property type="match status" value="2"/>
</dbReference>
<dbReference type="PANTHER" id="PTHR24100">
    <property type="entry name" value="BUTYROPHILIN"/>
    <property type="match status" value="1"/>
</dbReference>
<feature type="domain" description="Ig-like" evidence="11">
    <location>
        <begin position="155"/>
        <end position="233"/>
    </location>
</feature>
<dbReference type="EMBL" id="AHAT01040429">
    <property type="status" value="NOT_ANNOTATED_CDS"/>
    <property type="molecule type" value="Genomic_DNA"/>
</dbReference>
<dbReference type="InterPro" id="IPR053896">
    <property type="entry name" value="BTN3A2-like_Ig-C"/>
</dbReference>
<reference evidence="12" key="2">
    <citation type="submission" date="2025-08" db="UniProtKB">
        <authorList>
            <consortium name="Ensembl"/>
        </authorList>
    </citation>
    <scope>IDENTIFICATION</scope>
</reference>
<keyword evidence="6 8" id="KW-0472">Membrane</keyword>
<evidence type="ECO:0000313" key="12">
    <source>
        <dbReference type="Ensembl" id="ENSLOCP00000017600.1"/>
    </source>
</evidence>
<dbReference type="PANTHER" id="PTHR24100:SF130">
    <property type="entry name" value="BUTYROPHILIN-LIKE PROTEIN 9"/>
    <property type="match status" value="1"/>
</dbReference>
<dbReference type="InterPro" id="IPR001870">
    <property type="entry name" value="B30.2/SPRY"/>
</dbReference>
<dbReference type="InterPro" id="IPR050504">
    <property type="entry name" value="IgSF_BTN/MOG"/>
</dbReference>
<dbReference type="InterPro" id="IPR013783">
    <property type="entry name" value="Ig-like_fold"/>
</dbReference>
<dbReference type="InterPro" id="IPR013320">
    <property type="entry name" value="ConA-like_dom_sf"/>
</dbReference>
<feature type="transmembrane region" description="Helical" evidence="8">
    <location>
        <begin position="245"/>
        <end position="264"/>
    </location>
</feature>
<dbReference type="InterPro" id="IPR036179">
    <property type="entry name" value="Ig-like_dom_sf"/>
</dbReference>
<reference evidence="12" key="3">
    <citation type="submission" date="2025-09" db="UniProtKB">
        <authorList>
            <consortium name="Ensembl"/>
        </authorList>
    </citation>
    <scope>IDENTIFICATION</scope>
</reference>
<feature type="chain" id="PRO_5045192106" description="Butyrophilin subfamily 1 member A1-like" evidence="9">
    <location>
        <begin position="29"/>
        <end position="490"/>
    </location>
</feature>
<dbReference type="GO" id="GO:0050852">
    <property type="term" value="P:T cell receptor signaling pathway"/>
    <property type="evidence" value="ECO:0000318"/>
    <property type="project" value="GO_Central"/>
</dbReference>
<feature type="domain" description="Ig-like" evidence="11">
    <location>
        <begin position="28"/>
        <end position="141"/>
    </location>
</feature>
<evidence type="ECO:0000256" key="7">
    <source>
        <dbReference type="ARBA" id="ARBA00023319"/>
    </source>
</evidence>
<dbReference type="Pfam" id="PF13765">
    <property type="entry name" value="PRY"/>
    <property type="match status" value="1"/>
</dbReference>